<dbReference type="Proteomes" id="UP000007129">
    <property type="component" value="Unassembled WGS sequence"/>
</dbReference>
<dbReference type="GO" id="GO:0003677">
    <property type="term" value="F:DNA binding"/>
    <property type="evidence" value="ECO:0007669"/>
    <property type="project" value="UniProtKB-KW"/>
</dbReference>
<evidence type="ECO:0000256" key="2">
    <source>
        <dbReference type="SAM" id="MobiDB-lite"/>
    </source>
</evidence>
<proteinExistence type="predicted"/>
<dbReference type="AlphaFoldDB" id="K2QK04"/>
<name>K2QK04_MACPH</name>
<dbReference type="VEuPathDB" id="FungiDB:MPH_12756"/>
<dbReference type="InterPro" id="IPR049492">
    <property type="entry name" value="BD-FAE-like_dom"/>
</dbReference>
<dbReference type="PANTHER" id="PTHR48081:SF3">
    <property type="entry name" value="ALPHA_BETA HYDROLASE FOLD-3 DOMAIN-CONTAINING PROTEIN"/>
    <property type="match status" value="1"/>
</dbReference>
<evidence type="ECO:0000313" key="5">
    <source>
        <dbReference type="EMBL" id="EKG10156.1"/>
    </source>
</evidence>
<dbReference type="GO" id="GO:0006508">
    <property type="term" value="P:proteolysis"/>
    <property type="evidence" value="ECO:0007669"/>
    <property type="project" value="InterPro"/>
</dbReference>
<reference evidence="5 6" key="1">
    <citation type="journal article" date="2012" name="BMC Genomics">
        <title>Tools to kill: Genome of one of the most destructive plant pathogenic fungi Macrophomina phaseolina.</title>
        <authorList>
            <person name="Islam M.S."/>
            <person name="Haque M.S."/>
            <person name="Islam M.M."/>
            <person name="Emdad E.M."/>
            <person name="Halim A."/>
            <person name="Hossen Q.M.M."/>
            <person name="Hossain M.Z."/>
            <person name="Ahmed B."/>
            <person name="Rahim S."/>
            <person name="Rahman M.S."/>
            <person name="Alam M.M."/>
            <person name="Hou S."/>
            <person name="Wan X."/>
            <person name="Saito J.A."/>
            <person name="Alam M."/>
        </authorList>
    </citation>
    <scope>NUCLEOTIDE SEQUENCE [LARGE SCALE GENOMIC DNA]</scope>
    <source>
        <strain evidence="5 6">MS6</strain>
    </source>
</reference>
<organism evidence="5 6">
    <name type="scientific">Macrophomina phaseolina (strain MS6)</name>
    <name type="common">Charcoal rot fungus</name>
    <dbReference type="NCBI Taxonomy" id="1126212"/>
    <lineage>
        <taxon>Eukaryota</taxon>
        <taxon>Fungi</taxon>
        <taxon>Dikarya</taxon>
        <taxon>Ascomycota</taxon>
        <taxon>Pezizomycotina</taxon>
        <taxon>Dothideomycetes</taxon>
        <taxon>Dothideomycetes incertae sedis</taxon>
        <taxon>Botryosphaeriales</taxon>
        <taxon>Botryosphaeriaceae</taxon>
        <taxon>Macrophomina</taxon>
    </lineage>
</organism>
<dbReference type="SUPFAM" id="SSF53474">
    <property type="entry name" value="alpha/beta-Hydrolases"/>
    <property type="match status" value="1"/>
</dbReference>
<dbReference type="eggNOG" id="ENOG502S3DF">
    <property type="taxonomic scope" value="Eukaryota"/>
</dbReference>
<feature type="compositionally biased region" description="Low complexity" evidence="2">
    <location>
        <begin position="224"/>
        <end position="250"/>
    </location>
</feature>
<dbReference type="InterPro" id="IPR050300">
    <property type="entry name" value="GDXG_lipolytic_enzyme"/>
</dbReference>
<comment type="caution">
    <text evidence="5">The sequence shown here is derived from an EMBL/GenBank/DDBJ whole genome shotgun (WGS) entry which is preliminary data.</text>
</comment>
<accession>K2QK04</accession>
<feature type="domain" description="Peptidase S9 prolyl oligopeptidase catalytic" evidence="3">
    <location>
        <begin position="294"/>
        <end position="376"/>
    </location>
</feature>
<dbReference type="OrthoDB" id="19653at2759"/>
<dbReference type="InParanoid" id="K2QK04"/>
<evidence type="ECO:0000256" key="1">
    <source>
        <dbReference type="ARBA" id="ARBA00022801"/>
    </source>
</evidence>
<evidence type="ECO:0000313" key="6">
    <source>
        <dbReference type="Proteomes" id="UP000007129"/>
    </source>
</evidence>
<evidence type="ECO:0000259" key="4">
    <source>
        <dbReference type="Pfam" id="PF20434"/>
    </source>
</evidence>
<dbReference type="HOGENOM" id="CLU_012494_9_2_1"/>
<feature type="domain" description="BD-FAE-like" evidence="4">
    <location>
        <begin position="49"/>
        <end position="165"/>
    </location>
</feature>
<feature type="region of interest" description="Disordered" evidence="2">
    <location>
        <begin position="213"/>
        <end position="271"/>
    </location>
</feature>
<keyword evidence="5" id="KW-0238">DNA-binding</keyword>
<dbReference type="EMBL" id="AHHD01000526">
    <property type="protein sequence ID" value="EKG10156.1"/>
    <property type="molecule type" value="Genomic_DNA"/>
</dbReference>
<protein>
    <submittedName>
        <fullName evidence="5">MYB DNA-binding domain protein</fullName>
    </submittedName>
</protein>
<dbReference type="PANTHER" id="PTHR48081">
    <property type="entry name" value="AB HYDROLASE SUPERFAMILY PROTEIN C4A8.06C"/>
    <property type="match status" value="1"/>
</dbReference>
<dbReference type="Gene3D" id="3.40.50.1820">
    <property type="entry name" value="alpha/beta hydrolase"/>
    <property type="match status" value="1"/>
</dbReference>
<dbReference type="GO" id="GO:0008236">
    <property type="term" value="F:serine-type peptidase activity"/>
    <property type="evidence" value="ECO:0007669"/>
    <property type="project" value="InterPro"/>
</dbReference>
<dbReference type="InterPro" id="IPR029058">
    <property type="entry name" value="AB_hydrolase_fold"/>
</dbReference>
<dbReference type="STRING" id="1126212.K2QK04"/>
<dbReference type="Pfam" id="PF20434">
    <property type="entry name" value="BD-FAE"/>
    <property type="match status" value="1"/>
</dbReference>
<gene>
    <name evidence="5" type="ORF">MPH_12756</name>
</gene>
<evidence type="ECO:0000259" key="3">
    <source>
        <dbReference type="Pfam" id="PF00326"/>
    </source>
</evidence>
<dbReference type="Pfam" id="PF00326">
    <property type="entry name" value="Peptidase_S9"/>
    <property type="match status" value="1"/>
</dbReference>
<keyword evidence="1" id="KW-0378">Hydrolase</keyword>
<sequence length="379" mass="41431">MRFTKFKEGIRRRYFQSGNMSLKPDFRCAYKQVDDCIIYADVYVPHQPPSGEKRRVPAILAIHGGAFILGHSDMVNKDQIADCLSRGWIVISLEHRLCPQVNILEGPITDCRDALAWVHDDKNGLDAELSKHDSSAGFSVDKDRVMAFGTSSGGAIALALGFSTPRPPAAILDFYGATNFTHAFWSSPLPTAPLPPNTSPDYIDQVYDESPVPIRGGVSLEGQSSAAAPKASASSSSSFSSSSTTTMTTNPSPPHPTDKPSQPPNSLAPRPSFAFTHIARGTLLRVCYPFGPLAAIDAVQNITPFFPPTCIVHGSADTMVPMHLSRTLFERLEENGVRREWIEVPGEEHTFVGKMTKGGEVWARQRKGFDWLERVISSS</sequence>
<dbReference type="InterPro" id="IPR001375">
    <property type="entry name" value="Peptidase_S9_cat"/>
</dbReference>